<dbReference type="PANTHER" id="PTHR10501">
    <property type="entry name" value="U1 SMALL NUCLEAR RIBONUCLEOPROTEIN A/U2 SMALL NUCLEAR RIBONUCLEOPROTEIN B"/>
    <property type="match status" value="1"/>
</dbReference>
<evidence type="ECO:0000256" key="1">
    <source>
        <dbReference type="ARBA" id="ARBA00022884"/>
    </source>
</evidence>
<accession>A0A1D6NVH3</accession>
<dbReference type="SUPFAM" id="SSF54928">
    <property type="entry name" value="RNA-binding domain, RBD"/>
    <property type="match status" value="1"/>
</dbReference>
<name>A0A1D6NVH3_MAIZE</name>
<proteinExistence type="predicted"/>
<dbReference type="Gene3D" id="3.30.70.330">
    <property type="match status" value="1"/>
</dbReference>
<sequence>MVCRVLERRRVQAPVAGMVIDSRVVYPSYLAPEGSVASYYASRPVLPVGSDVLRNDVISQPRTHGYDGPARVTNPALAGLTGLPAGVTARGPSALEDPSLAGLSGLAPVRATGGATARGSGALEDPSLAGLSGLAPARALGPRALKEELDVVGRSSSVGRGASIPDVEHHSSIPNFDGPSENESNILFVDCLPTDCTRREVARILPAYYCPASYFFIFVSFILQALTSAGRFVSLFSWLQGHQSSAQGTQTCISSNSALIPYFGDLLSGDKAYVLCFVEFENAKFARTPMQALQGYRFDDRKPDDRCLEIHFARFPFALPGAGAGAARDHRKR</sequence>
<organism evidence="2">
    <name type="scientific">Zea mays</name>
    <name type="common">Maize</name>
    <dbReference type="NCBI Taxonomy" id="4577"/>
    <lineage>
        <taxon>Eukaryota</taxon>
        <taxon>Viridiplantae</taxon>
        <taxon>Streptophyta</taxon>
        <taxon>Embryophyta</taxon>
        <taxon>Tracheophyta</taxon>
        <taxon>Spermatophyta</taxon>
        <taxon>Magnoliopsida</taxon>
        <taxon>Liliopsida</taxon>
        <taxon>Poales</taxon>
        <taxon>Poaceae</taxon>
        <taxon>PACMAD clade</taxon>
        <taxon>Panicoideae</taxon>
        <taxon>Andropogonodae</taxon>
        <taxon>Andropogoneae</taxon>
        <taxon>Tripsacinae</taxon>
        <taxon>Zea</taxon>
    </lineage>
</organism>
<dbReference type="IntAct" id="A0A1D6NVH3">
    <property type="interactions" value="13"/>
</dbReference>
<protein>
    <submittedName>
        <fullName evidence="2">Nuclear speckle RNA-binding protein A</fullName>
    </submittedName>
</protein>
<gene>
    <name evidence="2" type="ORF">ZEAMMB73_Zm00001d045358</name>
</gene>
<evidence type="ECO:0000313" key="2">
    <source>
        <dbReference type="EMBL" id="AQL02127.1"/>
    </source>
</evidence>
<dbReference type="InParanoid" id="A0A1D6NVH3"/>
<reference evidence="2" key="1">
    <citation type="submission" date="2015-12" db="EMBL/GenBank/DDBJ databases">
        <title>Update maize B73 reference genome by single molecule sequencing technologies.</title>
        <authorList>
            <consortium name="Maize Genome Sequencing Project"/>
            <person name="Ware D."/>
        </authorList>
    </citation>
    <scope>NUCLEOTIDE SEQUENCE</scope>
    <source>
        <tissue evidence="2">Seedling</tissue>
    </source>
</reference>
<keyword evidence="1" id="KW-0694">RNA-binding</keyword>
<dbReference type="InterPro" id="IPR012677">
    <property type="entry name" value="Nucleotide-bd_a/b_plait_sf"/>
</dbReference>
<dbReference type="GO" id="GO:0003723">
    <property type="term" value="F:RNA binding"/>
    <property type="evidence" value="ECO:0007669"/>
    <property type="project" value="UniProtKB-KW"/>
</dbReference>
<dbReference type="OMA" id="NAKCARV"/>
<dbReference type="EMBL" id="CM000785">
    <property type="protein sequence ID" value="AQL02127.1"/>
    <property type="molecule type" value="Genomic_DNA"/>
</dbReference>
<dbReference type="InterPro" id="IPR035979">
    <property type="entry name" value="RBD_domain_sf"/>
</dbReference>
<dbReference type="AlphaFoldDB" id="A0A1D6NVH3"/>